<dbReference type="HOGENOM" id="CLU_1803743_0_0_9"/>
<accession>C2EMI5</accession>
<comment type="caution">
    <text evidence="6">The sequence shown here is derived from an EMBL/GenBank/DDBJ whole genome shotgun (WGS) entry which is preliminary data.</text>
</comment>
<dbReference type="PATRIC" id="fig|525365.8.peg.727"/>
<feature type="domain" description="DAGKc" evidence="5">
    <location>
        <begin position="2"/>
        <end position="139"/>
    </location>
</feature>
<reference evidence="6 7" key="1">
    <citation type="submission" date="2009-01" db="EMBL/GenBank/DDBJ databases">
        <authorList>
            <person name="Qin X."/>
            <person name="Bachman B."/>
            <person name="Battles P."/>
            <person name="Bell A."/>
            <person name="Bess C."/>
            <person name="Bickham C."/>
            <person name="Chaboub L."/>
            <person name="Chen D."/>
            <person name="Coyle M."/>
            <person name="Deiros D.R."/>
            <person name="Dinh H."/>
            <person name="Forbes L."/>
            <person name="Fowler G."/>
            <person name="Francisco L."/>
            <person name="Fu Q."/>
            <person name="Gubbala S."/>
            <person name="Hale W."/>
            <person name="Han Y."/>
            <person name="Hemphill L."/>
            <person name="Highlander S.K."/>
            <person name="Hirani K."/>
            <person name="Hogues M."/>
            <person name="Jackson L."/>
            <person name="Jakkamsetti A."/>
            <person name="Javaid M."/>
            <person name="Jiang H."/>
            <person name="Korchina V."/>
            <person name="Kovar C."/>
            <person name="Lara F."/>
            <person name="Lee S."/>
            <person name="Mata R."/>
            <person name="Mathew T."/>
            <person name="Moen C."/>
            <person name="Morales K."/>
            <person name="Munidasa M."/>
            <person name="Nazareth L."/>
            <person name="Ngo R."/>
            <person name="Nguyen L."/>
            <person name="Okwuonu G."/>
            <person name="Ongeri F."/>
            <person name="Patil S."/>
            <person name="Petrosino J."/>
            <person name="Pham C."/>
            <person name="Pham P."/>
            <person name="Pu L.-L."/>
            <person name="Puazo M."/>
            <person name="Raj R."/>
            <person name="Reid J."/>
            <person name="Rouhana J."/>
            <person name="Saada N."/>
            <person name="Shang Y."/>
            <person name="Simmons D."/>
            <person name="Thornton R."/>
            <person name="Warren J."/>
            <person name="Weissenberger G."/>
            <person name="Zhang J."/>
            <person name="Zhang L."/>
            <person name="Zhou C."/>
            <person name="Zhu D."/>
            <person name="Muzny D."/>
            <person name="Worley K."/>
            <person name="Gibbs R."/>
        </authorList>
    </citation>
    <scope>NUCLEOTIDE SEQUENCE [LARGE SCALE GENOMIC DNA]</scope>
    <source>
        <strain evidence="6 7">DSM 16047</strain>
    </source>
</reference>
<dbReference type="GO" id="GO:0004143">
    <property type="term" value="F:ATP-dependent diacylglycerol kinase activity"/>
    <property type="evidence" value="ECO:0007669"/>
    <property type="project" value="TreeGrafter"/>
</dbReference>
<dbReference type="EMBL" id="ACGU01000043">
    <property type="protein sequence ID" value="EEJ72194.1"/>
    <property type="molecule type" value="Genomic_DNA"/>
</dbReference>
<protein>
    <submittedName>
        <fullName evidence="6">Diacylglycerol kinase catalytic domain protein</fullName>
    </submittedName>
</protein>
<keyword evidence="7" id="KW-1185">Reference proteome</keyword>
<dbReference type="InterPro" id="IPR001206">
    <property type="entry name" value="Diacylglycerol_kinase_cat_dom"/>
</dbReference>
<dbReference type="InterPro" id="IPR016064">
    <property type="entry name" value="NAD/diacylglycerol_kinase_sf"/>
</dbReference>
<gene>
    <name evidence="6" type="ORF">HMPREF0548_0881</name>
</gene>
<dbReference type="RefSeq" id="WP_007125409.1">
    <property type="nucleotide sequence ID" value="NZ_AZFO01000002.1"/>
</dbReference>
<proteinExistence type="inferred from homology"/>
<keyword evidence="6" id="KW-0808">Transferase</keyword>
<dbReference type="AlphaFoldDB" id="C2EMI5"/>
<dbReference type="Gene3D" id="3.40.50.10330">
    <property type="entry name" value="Probable inorganic polyphosphate/atp-NAD kinase, domain 1"/>
    <property type="match status" value="1"/>
</dbReference>
<dbReference type="eggNOG" id="COG1597">
    <property type="taxonomic scope" value="Bacteria"/>
</dbReference>
<evidence type="ECO:0000259" key="5">
    <source>
        <dbReference type="PROSITE" id="PS50146"/>
    </source>
</evidence>
<sequence length="143" mass="15537">MNKNIKVHLLVNEVAGNGKAVKADKAILNILKEKEIPFDQQKSHYPSELTILAKRYADASIPKNNFLIVIGGDGSFNEALNGIKQSANPETPITYLPAGTGDDFVRGVGLTDDPKQLIDHLLTSPQLECVDCGYFCSNIPGKK</sequence>
<evidence type="ECO:0000256" key="2">
    <source>
        <dbReference type="ARBA" id="ARBA00005983"/>
    </source>
</evidence>
<name>C2EMI5_9LACO</name>
<comment type="similarity">
    <text evidence="2">Belongs to the diacylglycerol/lipid kinase family.</text>
</comment>
<dbReference type="SMART" id="SM00046">
    <property type="entry name" value="DAGKc"/>
    <property type="match status" value="1"/>
</dbReference>
<dbReference type="PANTHER" id="PTHR12358:SF106">
    <property type="entry name" value="LIPID KINASE YEGS"/>
    <property type="match status" value="1"/>
</dbReference>
<evidence type="ECO:0000313" key="7">
    <source>
        <dbReference type="Proteomes" id="UP000005583"/>
    </source>
</evidence>
<dbReference type="PANTHER" id="PTHR12358">
    <property type="entry name" value="SPHINGOSINE KINASE"/>
    <property type="match status" value="1"/>
</dbReference>
<keyword evidence="6" id="KW-0418">Kinase</keyword>
<dbReference type="PROSITE" id="PS50146">
    <property type="entry name" value="DAGK"/>
    <property type="match status" value="1"/>
</dbReference>
<dbReference type="Proteomes" id="UP000005583">
    <property type="component" value="Unassembled WGS sequence"/>
</dbReference>
<dbReference type="InterPro" id="IPR017438">
    <property type="entry name" value="ATP-NAD_kinase_N"/>
</dbReference>
<organism evidence="6 7">
    <name type="scientific">Lactobacillus ultunensis DSM 16047</name>
    <dbReference type="NCBI Taxonomy" id="525365"/>
    <lineage>
        <taxon>Bacteria</taxon>
        <taxon>Bacillati</taxon>
        <taxon>Bacillota</taxon>
        <taxon>Bacilli</taxon>
        <taxon>Lactobacillales</taxon>
        <taxon>Lactobacillaceae</taxon>
        <taxon>Lactobacillus</taxon>
    </lineage>
</organism>
<dbReference type="GO" id="GO:0005886">
    <property type="term" value="C:plasma membrane"/>
    <property type="evidence" value="ECO:0007669"/>
    <property type="project" value="TreeGrafter"/>
</dbReference>
<evidence type="ECO:0000256" key="1">
    <source>
        <dbReference type="ARBA" id="ARBA00001946"/>
    </source>
</evidence>
<evidence type="ECO:0000313" key="6">
    <source>
        <dbReference type="EMBL" id="EEJ72194.1"/>
    </source>
</evidence>
<dbReference type="GO" id="GO:0005524">
    <property type="term" value="F:ATP binding"/>
    <property type="evidence" value="ECO:0007669"/>
    <property type="project" value="UniProtKB-KW"/>
</dbReference>
<dbReference type="STRING" id="525365.HMPREF0548_0881"/>
<keyword evidence="4" id="KW-0067">ATP-binding</keyword>
<evidence type="ECO:0000256" key="3">
    <source>
        <dbReference type="ARBA" id="ARBA00022741"/>
    </source>
</evidence>
<dbReference type="Pfam" id="PF00781">
    <property type="entry name" value="DAGK_cat"/>
    <property type="match status" value="1"/>
</dbReference>
<comment type="cofactor">
    <cofactor evidence="1">
        <name>Mg(2+)</name>
        <dbReference type="ChEBI" id="CHEBI:18420"/>
    </cofactor>
</comment>
<dbReference type="InterPro" id="IPR050187">
    <property type="entry name" value="Lipid_Phosphate_FormReg"/>
</dbReference>
<dbReference type="SUPFAM" id="SSF111331">
    <property type="entry name" value="NAD kinase/diacylglycerol kinase-like"/>
    <property type="match status" value="1"/>
</dbReference>
<evidence type="ECO:0000256" key="4">
    <source>
        <dbReference type="ARBA" id="ARBA00022840"/>
    </source>
</evidence>
<keyword evidence="3" id="KW-0547">Nucleotide-binding</keyword>